<evidence type="ECO:0000259" key="1">
    <source>
        <dbReference type="PROSITE" id="PS50878"/>
    </source>
</evidence>
<dbReference type="Gene3D" id="3.30.420.10">
    <property type="entry name" value="Ribonuclease H-like superfamily/Ribonuclease H"/>
    <property type="match status" value="1"/>
</dbReference>
<dbReference type="PANTHER" id="PTHR33116:SF86">
    <property type="entry name" value="REVERSE TRANSCRIPTASE DOMAIN-CONTAINING PROTEIN"/>
    <property type="match status" value="1"/>
</dbReference>
<dbReference type="CDD" id="cd01650">
    <property type="entry name" value="RT_nLTR_like"/>
    <property type="match status" value="1"/>
</dbReference>
<feature type="domain" description="Reverse transcriptase" evidence="1">
    <location>
        <begin position="217"/>
        <end position="487"/>
    </location>
</feature>
<dbReference type="Proteomes" id="UP000242715">
    <property type="component" value="Unassembled WGS sequence"/>
</dbReference>
<dbReference type="SUPFAM" id="SSF56672">
    <property type="entry name" value="DNA/RNA polymerases"/>
    <property type="match status" value="1"/>
</dbReference>
<dbReference type="InterPro" id="IPR012337">
    <property type="entry name" value="RNaseH-like_sf"/>
</dbReference>
<dbReference type="InterPro" id="IPR044730">
    <property type="entry name" value="RNase_H-like_dom_plant"/>
</dbReference>
<organism evidence="2 3">
    <name type="scientific">Trifolium subterraneum</name>
    <name type="common">Subterranean clover</name>
    <dbReference type="NCBI Taxonomy" id="3900"/>
    <lineage>
        <taxon>Eukaryota</taxon>
        <taxon>Viridiplantae</taxon>
        <taxon>Streptophyta</taxon>
        <taxon>Embryophyta</taxon>
        <taxon>Tracheophyta</taxon>
        <taxon>Spermatophyta</taxon>
        <taxon>Magnoliopsida</taxon>
        <taxon>eudicotyledons</taxon>
        <taxon>Gunneridae</taxon>
        <taxon>Pentapetalae</taxon>
        <taxon>rosids</taxon>
        <taxon>fabids</taxon>
        <taxon>Fabales</taxon>
        <taxon>Fabaceae</taxon>
        <taxon>Papilionoideae</taxon>
        <taxon>50 kb inversion clade</taxon>
        <taxon>NPAAA clade</taxon>
        <taxon>Hologalegina</taxon>
        <taxon>IRL clade</taxon>
        <taxon>Trifolieae</taxon>
        <taxon>Trifolium</taxon>
    </lineage>
</organism>
<dbReference type="EMBL" id="DF973968">
    <property type="protein sequence ID" value="GAU43361.1"/>
    <property type="molecule type" value="Genomic_DNA"/>
</dbReference>
<dbReference type="InterPro" id="IPR026960">
    <property type="entry name" value="RVT-Znf"/>
</dbReference>
<gene>
    <name evidence="2" type="ORF">TSUD_82070</name>
</gene>
<dbReference type="InterPro" id="IPR036397">
    <property type="entry name" value="RNaseH_sf"/>
</dbReference>
<dbReference type="OrthoDB" id="1424587at2759"/>
<proteinExistence type="predicted"/>
<accession>A0A2Z6NHQ6</accession>
<dbReference type="Pfam" id="PF13456">
    <property type="entry name" value="RVT_3"/>
    <property type="match status" value="1"/>
</dbReference>
<dbReference type="AlphaFoldDB" id="A0A2Z6NHQ6"/>
<dbReference type="PANTHER" id="PTHR33116">
    <property type="entry name" value="REVERSE TRANSCRIPTASE ZINC-BINDING DOMAIN-CONTAINING PROTEIN-RELATED-RELATED"/>
    <property type="match status" value="1"/>
</dbReference>
<dbReference type="Pfam" id="PF13966">
    <property type="entry name" value="zf-RVT"/>
    <property type="match status" value="1"/>
</dbReference>
<dbReference type="InterPro" id="IPR002156">
    <property type="entry name" value="RNaseH_domain"/>
</dbReference>
<sequence length="985" mass="111835">MLFWKNLPAPASDHYPIMLMREPGSRRNRGHSRFKFENAWLVDPECNKFVQEQWSSYGSQEITQKLSHCASDLHEVDKCRKKLDRMRTQVDSNNANLFNALRKPTSRRKVNRITSLLDPSDSLVTNNIGLCEVARDYFIDIFQKQNSIIDPVVNLINPSITLDDNTMLTAPFVIEEFKEAAFSMKPDKCPGPDGFNPGFFQHFWPTCGQEIFQQCCSWLATGAFPPTLNMTNIALIPKGDSQVSMKYWRPISLCNVLYKLVAKVLANRLKRILDKCISNSQPAFVPGRSILDNAMVAIEVIHHMKAKTKGKLGDVALKLDISKAYDRIDWIYLQGVMTKMGFSDQWVKWIMLCVESVDYSVLVNGIMIEPIKPSRGLRQGDPLSPYLFIICVEGLTALIRHAESSGNIHGVKICRNAPIISHLLFADDCFLFFRANINEAMAMKNILATYEAASGQAINFQKSEIFCSRNVLQVDQHNISTTLGVQAVLGTGKYLGLPSLIGRSKKSTFNFIKDRIWKKINSWSSKCLSKAGREVLIKSVLQSIPTYFMSIFTLPSSLCDEIEKMLNAFWWGQSGTHNKGIHWLSWDKLSMHKKDGAGCRWRIGNGNNISLWNESWLSDATTLEPNDIKEWDTHLISLIFDPIKAARILNTPLYPSVTEDRRLWSGERNGDYSVRSAYRLCVQELIDTSHLRVNGDWNLLWKIKAPPKVKNLIWRICRRCVSTRARLQDKGVNCPTVVSSVINNENEASTIVFQMLRQLSKEDAALFACILWSIWKQRNNQIWNNVTDAQSFVFSRANNMLQEWNTVRNVAATSVSNQQPGATCIWRKPSAEHVKCNVDASFLPHNNKVGIGICIRDDQGAFILAKTEWFSPKSEVHTGEALGLFAALNWVHELNLGPVEFELDSKRVVDSFHSSKRDFTEFGVIVEHCKSIFSTYYRNSSVEFVRRQANEVAHKLAKAATLSASFQILVDIPNCIEHILINEML</sequence>
<dbReference type="Pfam" id="PF00078">
    <property type="entry name" value="RVT_1"/>
    <property type="match status" value="1"/>
</dbReference>
<reference evidence="3" key="1">
    <citation type="journal article" date="2017" name="Front. Plant Sci.">
        <title>Climate Clever Clovers: New Paradigm to Reduce the Environmental Footprint of Ruminants by Breeding Low Methanogenic Forages Utilizing Haplotype Variation.</title>
        <authorList>
            <person name="Kaur P."/>
            <person name="Appels R."/>
            <person name="Bayer P.E."/>
            <person name="Keeble-Gagnere G."/>
            <person name="Wang J."/>
            <person name="Hirakawa H."/>
            <person name="Shirasawa K."/>
            <person name="Vercoe P."/>
            <person name="Stefanova K."/>
            <person name="Durmic Z."/>
            <person name="Nichols P."/>
            <person name="Revell C."/>
            <person name="Isobe S.N."/>
            <person name="Edwards D."/>
            <person name="Erskine W."/>
        </authorList>
    </citation>
    <scope>NUCLEOTIDE SEQUENCE [LARGE SCALE GENOMIC DNA]</scope>
    <source>
        <strain evidence="3">cv. Daliak</strain>
    </source>
</reference>
<keyword evidence="3" id="KW-1185">Reference proteome</keyword>
<dbReference type="CDD" id="cd06222">
    <property type="entry name" value="RNase_H_like"/>
    <property type="match status" value="1"/>
</dbReference>
<dbReference type="GO" id="GO:0004523">
    <property type="term" value="F:RNA-DNA hybrid ribonuclease activity"/>
    <property type="evidence" value="ECO:0007669"/>
    <property type="project" value="InterPro"/>
</dbReference>
<evidence type="ECO:0000313" key="3">
    <source>
        <dbReference type="Proteomes" id="UP000242715"/>
    </source>
</evidence>
<dbReference type="GO" id="GO:0003676">
    <property type="term" value="F:nucleic acid binding"/>
    <property type="evidence" value="ECO:0007669"/>
    <property type="project" value="InterPro"/>
</dbReference>
<dbReference type="InterPro" id="IPR000477">
    <property type="entry name" value="RT_dom"/>
</dbReference>
<name>A0A2Z6NHQ6_TRISU</name>
<protein>
    <recommendedName>
        <fullName evidence="1">Reverse transcriptase domain-containing protein</fullName>
    </recommendedName>
</protein>
<dbReference type="InterPro" id="IPR043502">
    <property type="entry name" value="DNA/RNA_pol_sf"/>
</dbReference>
<dbReference type="PROSITE" id="PS50878">
    <property type="entry name" value="RT_POL"/>
    <property type="match status" value="1"/>
</dbReference>
<evidence type="ECO:0000313" key="2">
    <source>
        <dbReference type="EMBL" id="GAU43361.1"/>
    </source>
</evidence>
<dbReference type="SUPFAM" id="SSF53098">
    <property type="entry name" value="Ribonuclease H-like"/>
    <property type="match status" value="1"/>
</dbReference>